<gene>
    <name evidence="1" type="ORF">P3H78_18345</name>
</gene>
<name>A0ABT6A858_9ACTN</name>
<protein>
    <submittedName>
        <fullName evidence="1">Uncharacterized protein</fullName>
    </submittedName>
</protein>
<dbReference type="Proteomes" id="UP001221150">
    <property type="component" value="Unassembled WGS sequence"/>
</dbReference>
<comment type="caution">
    <text evidence="1">The sequence shown here is derived from an EMBL/GenBank/DDBJ whole genome shotgun (WGS) entry which is preliminary data.</text>
</comment>
<sequence>MTPALNEIPMAQARASSSLRFTSDPMVTWSFAVGWDPDPPERH</sequence>
<dbReference type="RefSeq" id="WP_276110089.1">
    <property type="nucleotide sequence ID" value="NZ_JARJBB010000008.1"/>
</dbReference>
<reference evidence="1 2" key="1">
    <citation type="submission" date="2023-03" db="EMBL/GenBank/DDBJ databases">
        <title>Draft genome sequence of Streptomyces sp. K1PA1 isolated from peat swamp forest in Thailand.</title>
        <authorList>
            <person name="Klaysubun C."/>
            <person name="Duangmal K."/>
        </authorList>
    </citation>
    <scope>NUCLEOTIDE SEQUENCE [LARGE SCALE GENOMIC DNA]</scope>
    <source>
        <strain evidence="1 2">K1PA1</strain>
    </source>
</reference>
<evidence type="ECO:0000313" key="2">
    <source>
        <dbReference type="Proteomes" id="UP001221150"/>
    </source>
</evidence>
<evidence type="ECO:0000313" key="1">
    <source>
        <dbReference type="EMBL" id="MDF3300546.1"/>
    </source>
</evidence>
<accession>A0ABT6A858</accession>
<organism evidence="1 2">
    <name type="scientific">Streptomyces tropicalis</name>
    <dbReference type="NCBI Taxonomy" id="3034234"/>
    <lineage>
        <taxon>Bacteria</taxon>
        <taxon>Bacillati</taxon>
        <taxon>Actinomycetota</taxon>
        <taxon>Actinomycetes</taxon>
        <taxon>Kitasatosporales</taxon>
        <taxon>Streptomycetaceae</taxon>
        <taxon>Streptomyces</taxon>
    </lineage>
</organism>
<keyword evidence="2" id="KW-1185">Reference proteome</keyword>
<dbReference type="EMBL" id="JARJBB010000008">
    <property type="protein sequence ID" value="MDF3300546.1"/>
    <property type="molecule type" value="Genomic_DNA"/>
</dbReference>
<proteinExistence type="predicted"/>